<dbReference type="InterPro" id="IPR002656">
    <property type="entry name" value="Acyl_transf_3_dom"/>
</dbReference>
<feature type="compositionally biased region" description="Polar residues" evidence="1">
    <location>
        <begin position="1"/>
        <end position="14"/>
    </location>
</feature>
<dbReference type="EMBL" id="JAUEIR010000003">
    <property type="protein sequence ID" value="MDN0068962.1"/>
    <property type="molecule type" value="Genomic_DNA"/>
</dbReference>
<keyword evidence="2" id="KW-0472">Membrane</keyword>
<dbReference type="GO" id="GO:0016747">
    <property type="term" value="F:acyltransferase activity, transferring groups other than amino-acyl groups"/>
    <property type="evidence" value="ECO:0007669"/>
    <property type="project" value="InterPro"/>
</dbReference>
<feature type="transmembrane region" description="Helical" evidence="2">
    <location>
        <begin position="241"/>
        <end position="264"/>
    </location>
</feature>
<keyword evidence="2" id="KW-1133">Transmembrane helix</keyword>
<organism evidence="4 5">
    <name type="scientific">Collinsella ihumii</name>
    <dbReference type="NCBI Taxonomy" id="1720204"/>
    <lineage>
        <taxon>Bacteria</taxon>
        <taxon>Bacillati</taxon>
        <taxon>Actinomycetota</taxon>
        <taxon>Coriobacteriia</taxon>
        <taxon>Coriobacteriales</taxon>
        <taxon>Coriobacteriaceae</taxon>
        <taxon>Collinsella</taxon>
    </lineage>
</organism>
<feature type="domain" description="Acyltransferase 3" evidence="3">
    <location>
        <begin position="42"/>
        <end position="423"/>
    </location>
</feature>
<feature type="transmembrane region" description="Helical" evidence="2">
    <location>
        <begin position="409"/>
        <end position="430"/>
    </location>
</feature>
<dbReference type="Proteomes" id="UP001168505">
    <property type="component" value="Unassembled WGS sequence"/>
</dbReference>
<feature type="compositionally biased region" description="Low complexity" evidence="1">
    <location>
        <begin position="504"/>
        <end position="515"/>
    </location>
</feature>
<evidence type="ECO:0000256" key="2">
    <source>
        <dbReference type="SAM" id="Phobius"/>
    </source>
</evidence>
<dbReference type="GO" id="GO:0016020">
    <property type="term" value="C:membrane"/>
    <property type="evidence" value="ECO:0007669"/>
    <property type="project" value="TreeGrafter"/>
</dbReference>
<keyword evidence="4" id="KW-0012">Acyltransferase</keyword>
<gene>
    <name evidence="4" type="ORF">QVN40_04500</name>
</gene>
<dbReference type="AlphaFoldDB" id="A0AAW7K168"/>
<dbReference type="CDD" id="cd01840">
    <property type="entry name" value="SGNH_hydrolase_yrhL_like"/>
    <property type="match status" value="1"/>
</dbReference>
<reference evidence="4" key="2">
    <citation type="submission" date="2023-08" db="EMBL/GenBank/DDBJ databases">
        <title>Identification and characterization of horizontal gene transfer across gut microbiota members of farm animals based on homology search.</title>
        <authorList>
            <person name="Schwarzerova J."/>
            <person name="Nykrynova M."/>
            <person name="Jureckova K."/>
            <person name="Cejkova D."/>
            <person name="Rychlik I."/>
        </authorList>
    </citation>
    <scope>NUCLEOTIDE SEQUENCE</scope>
    <source>
        <strain evidence="4">15_COKtk</strain>
    </source>
</reference>
<feature type="transmembrane region" description="Helical" evidence="2">
    <location>
        <begin position="315"/>
        <end position="335"/>
    </location>
</feature>
<dbReference type="PANTHER" id="PTHR23028:SF53">
    <property type="entry name" value="ACYL_TRANSF_3 DOMAIN-CONTAINING PROTEIN"/>
    <property type="match status" value="1"/>
</dbReference>
<evidence type="ECO:0000259" key="3">
    <source>
        <dbReference type="Pfam" id="PF01757"/>
    </source>
</evidence>
<feature type="region of interest" description="Disordered" evidence="1">
    <location>
        <begin position="1"/>
        <end position="35"/>
    </location>
</feature>
<evidence type="ECO:0000313" key="4">
    <source>
        <dbReference type="EMBL" id="MDN0068962.1"/>
    </source>
</evidence>
<dbReference type="Pfam" id="PF01757">
    <property type="entry name" value="Acyl_transf_3"/>
    <property type="match status" value="1"/>
</dbReference>
<protein>
    <submittedName>
        <fullName evidence="4">Acyltransferase family protein</fullName>
        <ecNumber evidence="4">2.3.1.-</ecNumber>
    </submittedName>
</protein>
<dbReference type="SUPFAM" id="SSF52266">
    <property type="entry name" value="SGNH hydrolase"/>
    <property type="match status" value="1"/>
</dbReference>
<feature type="transmembrane region" description="Helical" evidence="2">
    <location>
        <begin position="205"/>
        <end position="221"/>
    </location>
</feature>
<feature type="transmembrane region" description="Helical" evidence="2">
    <location>
        <begin position="40"/>
        <end position="61"/>
    </location>
</feature>
<dbReference type="RefSeq" id="WP_289826886.1">
    <property type="nucleotide sequence ID" value="NZ_JAUEIR010000003.1"/>
</dbReference>
<keyword evidence="2" id="KW-0812">Transmembrane</keyword>
<feature type="transmembrane region" description="Helical" evidence="2">
    <location>
        <begin position="67"/>
        <end position="89"/>
    </location>
</feature>
<comment type="caution">
    <text evidence="4">The sequence shown here is derived from an EMBL/GenBank/DDBJ whole genome shotgun (WGS) entry which is preliminary data.</text>
</comment>
<accession>A0AAW7K168</accession>
<reference evidence="4" key="1">
    <citation type="submission" date="2023-06" db="EMBL/GenBank/DDBJ databases">
        <authorList>
            <person name="Zeman M."/>
            <person name="Kubasova T."/>
            <person name="Jahodarova E."/>
            <person name="Nykrynova M."/>
            <person name="Rychlik I."/>
        </authorList>
    </citation>
    <scope>NUCLEOTIDE SEQUENCE</scope>
    <source>
        <strain evidence="4">15_COKtk</strain>
    </source>
</reference>
<feature type="transmembrane region" description="Helical" evidence="2">
    <location>
        <begin position="341"/>
        <end position="362"/>
    </location>
</feature>
<dbReference type="EC" id="2.3.1.-" evidence="4"/>
<feature type="region of interest" description="Disordered" evidence="1">
    <location>
        <begin position="500"/>
        <end position="529"/>
    </location>
</feature>
<proteinExistence type="predicted"/>
<feature type="transmembrane region" description="Helical" evidence="2">
    <location>
        <begin position="110"/>
        <end position="133"/>
    </location>
</feature>
<evidence type="ECO:0000256" key="1">
    <source>
        <dbReference type="SAM" id="MobiDB-lite"/>
    </source>
</evidence>
<dbReference type="GO" id="GO:0009103">
    <property type="term" value="P:lipopolysaccharide biosynthetic process"/>
    <property type="evidence" value="ECO:0007669"/>
    <property type="project" value="TreeGrafter"/>
</dbReference>
<sequence length="731" mass="80332">MTSPQPKQETTGTKPASAHAPRADAARQQDMRPARPRSRYIPALDGIRTLAVAAVVLYHLGFSWIQGGLQGVTMFFVLSGYLITHLLIVEYRGTGRIDLKDFWIRRIRRLLPAVLTVIVATIILCALFNHVMLTKMRPDIIPSILFFNNWWQILRNVSYFDALGDPSPLTHFWSLAIEEQFYLIWPLLLMGVWKLGGKNKLVRRGTLVLAIASAVAMTALYDPSVDPSRVYYGTDTRVFSLLLGAWLAFIPTSSMRLGWLAPYLRKLGRRLGKAAGEHKPADSHRAGAPHPTYRMVAQKSPDAIRGEQKRANSPWPIDVIGLLSLVALIAIMALTNGYTAFQYQGGTLLCSLLTVALVAACVQPDTLLSRAFSLPPLVWLGKRSYGIYLWHYPLLLLMNPVSDISEKPWWVYIIQIALVILAAELSYRFIETPFRHGLFGKIVKQLKGSHETPGRLARKHPLPVAATTLVLVAAVAGLVLVPDTSALSAEGAALLEQGTDDGQDAAGAEGQADGTPADQEDGETTAAEPQGAYDIVMIGDSVSVRVIPAFEEKFPHGYIDAAKNRQFGTGIEIYQSLVDQNLAGGILVFALGTNGPMSDEQIDTLMGIAGADRTVVFVNTRSPQPWTGPTNETLARAAERYSNVRIVDWYGYSEGRNDVFDGDGTHLNESGAVEYVDLIYSAVEDILPVHLDDPELQQELQSRMQSVTDGIRTSLTDSMTSVLLEPYNAQE</sequence>
<evidence type="ECO:0000313" key="5">
    <source>
        <dbReference type="Proteomes" id="UP001168505"/>
    </source>
</evidence>
<dbReference type="InterPro" id="IPR050879">
    <property type="entry name" value="Acyltransferase_3"/>
</dbReference>
<feature type="transmembrane region" description="Helical" evidence="2">
    <location>
        <begin position="172"/>
        <end position="193"/>
    </location>
</feature>
<dbReference type="PANTHER" id="PTHR23028">
    <property type="entry name" value="ACETYLTRANSFERASE"/>
    <property type="match status" value="1"/>
</dbReference>
<feature type="compositionally biased region" description="Basic and acidic residues" evidence="1">
    <location>
        <begin position="21"/>
        <end position="33"/>
    </location>
</feature>
<name>A0AAW7K168_9ACTN</name>
<keyword evidence="4" id="KW-0808">Transferase</keyword>